<keyword evidence="6" id="KW-0238">DNA-binding</keyword>
<evidence type="ECO:0000256" key="4">
    <source>
        <dbReference type="ARBA" id="ARBA00022771"/>
    </source>
</evidence>
<keyword evidence="2" id="KW-0479">Metal-binding</keyword>
<feature type="region of interest" description="Disordered" evidence="9">
    <location>
        <begin position="71"/>
        <end position="94"/>
    </location>
</feature>
<accession>A0ABQ9H9G4</accession>
<sequence length="787" mass="89347">MALLPVPQFSAEEPEDNTYSLPPSNFARLSSPSVPEAHILNPDQHKKINKTTQEVQRLDPVLHKVTKTVENKQPSVQCSPKKQRVRKRRRPREEGLLSDHTYVKLKLGCQIKVGSIENEFSREEDPSLPKYSHVSIQCGESVLAQNYFHVKTPKKIKLTNSKMGFGSGVGVNLSTNEVLRSCDPKSNEKESLAEEDCNKENALSTVIKRDFQEKPHNVLVVGQRTEVKNECPNVDDCKKNKNLIMDQEFSESFPLKSSDVDQKFVTSTSSKQRKRNNFSRRNHWRQRKKKLHRSLVKPKRLVASIEANLTTENKKTDLGVANEMSNVSSSIQVCDREVRSCSNGQANAEEKFVNEEVTEPHLCLLCEELFACQESLRIHVAKHCQKSAFACIHCAKTFVDAESLRSHIATHVLHKCVLCSAELPSKSSLYEHVLSHFGETVLKCEYCPKTFYGTKLLEEHQLLHAAMSEYVCRICKKVVTTEIEYFEHMKDHLKVQSASKSFSETDPFVETAPLRHGILPIENKTINISDKFAFKNGIIGGLTVSESRKTCIGTRTRTGCQPLKADSETTKMDDNCTSLSKKMTIRGGLLCAICCKVCITEAEYRGHVLRHERVSFPGPAQGKLVIPVKCMLCERKFANERMLKEHILVHTGEFQQNCAIVQGLDRPIDLELFPAEKCGSKSDDTTMHTKCSIVAIIIVHYSYYTRERERETDRERERQTDTLRQPSTWTFWIATTLDGNSKHPPLPYEPTSCQPPRGKAERHRIRTKLRAKQRVATPPWPHARGTS</sequence>
<dbReference type="SUPFAM" id="SSF57667">
    <property type="entry name" value="beta-beta-alpha zinc fingers"/>
    <property type="match status" value="2"/>
</dbReference>
<dbReference type="SMART" id="SM00355">
    <property type="entry name" value="ZnF_C2H2"/>
    <property type="match status" value="7"/>
</dbReference>
<reference evidence="11 12" key="1">
    <citation type="submission" date="2023-02" db="EMBL/GenBank/DDBJ databases">
        <title>LHISI_Scaffold_Assembly.</title>
        <authorList>
            <person name="Stuart O.P."/>
            <person name="Cleave R."/>
            <person name="Magrath M.J.L."/>
            <person name="Mikheyev A.S."/>
        </authorList>
    </citation>
    <scope>NUCLEOTIDE SEQUENCE [LARGE SCALE GENOMIC DNA]</scope>
    <source>
        <strain evidence="11">Daus_M_001</strain>
        <tissue evidence="11">Leg muscle</tissue>
    </source>
</reference>
<dbReference type="InterPro" id="IPR013087">
    <property type="entry name" value="Znf_C2H2_type"/>
</dbReference>
<keyword evidence="4 8" id="KW-0863">Zinc-finger</keyword>
<dbReference type="PANTHER" id="PTHR16515">
    <property type="entry name" value="PR DOMAIN ZINC FINGER PROTEIN"/>
    <property type="match status" value="1"/>
</dbReference>
<keyword evidence="7" id="KW-0539">Nucleus</keyword>
<feature type="domain" description="C2H2-type" evidence="10">
    <location>
        <begin position="442"/>
        <end position="469"/>
    </location>
</feature>
<keyword evidence="5" id="KW-0862">Zinc</keyword>
<comment type="subcellular location">
    <subcellularLocation>
        <location evidence="1">Nucleus</location>
    </subcellularLocation>
</comment>
<protein>
    <recommendedName>
        <fullName evidence="10">C2H2-type domain-containing protein</fullName>
    </recommendedName>
</protein>
<feature type="region of interest" description="Disordered" evidence="9">
    <location>
        <begin position="740"/>
        <end position="764"/>
    </location>
</feature>
<dbReference type="PROSITE" id="PS00028">
    <property type="entry name" value="ZINC_FINGER_C2H2_1"/>
    <property type="match status" value="5"/>
</dbReference>
<comment type="caution">
    <text evidence="11">The sequence shown here is derived from an EMBL/GenBank/DDBJ whole genome shotgun (WGS) entry which is preliminary data.</text>
</comment>
<evidence type="ECO:0000313" key="11">
    <source>
        <dbReference type="EMBL" id="KAJ8880948.1"/>
    </source>
</evidence>
<evidence type="ECO:0000259" key="10">
    <source>
        <dbReference type="PROSITE" id="PS50157"/>
    </source>
</evidence>
<dbReference type="InterPro" id="IPR036236">
    <property type="entry name" value="Znf_C2H2_sf"/>
</dbReference>
<evidence type="ECO:0000256" key="9">
    <source>
        <dbReference type="SAM" id="MobiDB-lite"/>
    </source>
</evidence>
<evidence type="ECO:0000256" key="1">
    <source>
        <dbReference type="ARBA" id="ARBA00004123"/>
    </source>
</evidence>
<proteinExistence type="predicted"/>
<evidence type="ECO:0000256" key="5">
    <source>
        <dbReference type="ARBA" id="ARBA00022833"/>
    </source>
</evidence>
<dbReference type="PANTHER" id="PTHR16515:SF49">
    <property type="entry name" value="GASTRULA ZINC FINGER PROTEIN XLCGF49.1-LIKE-RELATED"/>
    <property type="match status" value="1"/>
</dbReference>
<feature type="domain" description="C2H2-type" evidence="10">
    <location>
        <begin position="389"/>
        <end position="416"/>
    </location>
</feature>
<evidence type="ECO:0000313" key="12">
    <source>
        <dbReference type="Proteomes" id="UP001159363"/>
    </source>
</evidence>
<dbReference type="InterPro" id="IPR050331">
    <property type="entry name" value="Zinc_finger"/>
</dbReference>
<evidence type="ECO:0000256" key="2">
    <source>
        <dbReference type="ARBA" id="ARBA00022723"/>
    </source>
</evidence>
<dbReference type="EMBL" id="JARBHB010000006">
    <property type="protein sequence ID" value="KAJ8880948.1"/>
    <property type="molecule type" value="Genomic_DNA"/>
</dbReference>
<feature type="region of interest" description="Disordered" evidence="9">
    <location>
        <begin position="1"/>
        <end position="24"/>
    </location>
</feature>
<keyword evidence="12" id="KW-1185">Reference proteome</keyword>
<keyword evidence="3" id="KW-0677">Repeat</keyword>
<feature type="domain" description="C2H2-type" evidence="10">
    <location>
        <begin position="628"/>
        <end position="655"/>
    </location>
</feature>
<evidence type="ECO:0000256" key="3">
    <source>
        <dbReference type="ARBA" id="ARBA00022737"/>
    </source>
</evidence>
<feature type="region of interest" description="Disordered" evidence="9">
    <location>
        <begin position="265"/>
        <end position="290"/>
    </location>
</feature>
<evidence type="ECO:0000256" key="6">
    <source>
        <dbReference type="ARBA" id="ARBA00023125"/>
    </source>
</evidence>
<dbReference type="Proteomes" id="UP001159363">
    <property type="component" value="Chromosome 5"/>
</dbReference>
<evidence type="ECO:0000256" key="8">
    <source>
        <dbReference type="PROSITE-ProRule" id="PRU00042"/>
    </source>
</evidence>
<name>A0ABQ9H9G4_9NEOP</name>
<organism evidence="11 12">
    <name type="scientific">Dryococelus australis</name>
    <dbReference type="NCBI Taxonomy" id="614101"/>
    <lineage>
        <taxon>Eukaryota</taxon>
        <taxon>Metazoa</taxon>
        <taxon>Ecdysozoa</taxon>
        <taxon>Arthropoda</taxon>
        <taxon>Hexapoda</taxon>
        <taxon>Insecta</taxon>
        <taxon>Pterygota</taxon>
        <taxon>Neoptera</taxon>
        <taxon>Polyneoptera</taxon>
        <taxon>Phasmatodea</taxon>
        <taxon>Verophasmatodea</taxon>
        <taxon>Anareolatae</taxon>
        <taxon>Phasmatidae</taxon>
        <taxon>Eurycanthinae</taxon>
        <taxon>Dryococelus</taxon>
    </lineage>
</organism>
<dbReference type="PROSITE" id="PS50157">
    <property type="entry name" value="ZINC_FINGER_C2H2_2"/>
    <property type="match status" value="4"/>
</dbReference>
<feature type="compositionally biased region" description="Basic residues" evidence="9">
    <location>
        <begin position="81"/>
        <end position="90"/>
    </location>
</feature>
<dbReference type="Gene3D" id="3.30.160.60">
    <property type="entry name" value="Classic Zinc Finger"/>
    <property type="match status" value="3"/>
</dbReference>
<feature type="domain" description="C2H2-type" evidence="10">
    <location>
        <begin position="414"/>
        <end position="441"/>
    </location>
</feature>
<feature type="compositionally biased region" description="Basic residues" evidence="9">
    <location>
        <begin position="271"/>
        <end position="290"/>
    </location>
</feature>
<gene>
    <name evidence="11" type="ORF">PR048_017421</name>
</gene>
<evidence type="ECO:0000256" key="7">
    <source>
        <dbReference type="ARBA" id="ARBA00023242"/>
    </source>
</evidence>